<protein>
    <submittedName>
        <fullName evidence="2">TonB-dependent sideophore receptor</fullName>
    </submittedName>
</protein>
<sequence>MTSKSERLNVLSDAEQEALYGVPNFDDSQQLEYLALSETELALASSRFGLNAQVHCILQIGYFKAKRAFFVFDWDEVVDDCTFVISRYFQGQSVELLAISKHERYAQRGGITALFDYQPWSLTCLPWLASRAAQLVRRDVTPSFVALELVVALGERKIIRPGYTTLQEIVSKALSDERLRLGSLLEGLLDEPLKAILSQLLVYEDTLSDLAVLKQDAKNFGHRHMSREREKRATLAPLHHAAKEILPRLEISRQNLLYYASLVNYYTVFDLRRLKPAQARLYLLCFA</sequence>
<organism evidence="2 3">
    <name type="scientific">Pseudomonas tremae</name>
    <dbReference type="NCBI Taxonomy" id="200454"/>
    <lineage>
        <taxon>Bacteria</taxon>
        <taxon>Pseudomonadati</taxon>
        <taxon>Pseudomonadota</taxon>
        <taxon>Gammaproteobacteria</taxon>
        <taxon>Pseudomonadales</taxon>
        <taxon>Pseudomonadaceae</taxon>
        <taxon>Pseudomonas</taxon>
    </lineage>
</organism>
<dbReference type="Proteomes" id="UP000050523">
    <property type="component" value="Unassembled WGS sequence"/>
</dbReference>
<evidence type="ECO:0000313" key="2">
    <source>
        <dbReference type="EMBL" id="KPY94765.1"/>
    </source>
</evidence>
<accession>A0AA40TTL6</accession>
<feature type="domain" description="DUF4158" evidence="1">
    <location>
        <begin position="11"/>
        <end position="173"/>
    </location>
</feature>
<dbReference type="InterPro" id="IPR025296">
    <property type="entry name" value="DUF4158"/>
</dbReference>
<evidence type="ECO:0000259" key="1">
    <source>
        <dbReference type="Pfam" id="PF13700"/>
    </source>
</evidence>
<keyword evidence="2" id="KW-0675">Receptor</keyword>
<dbReference type="Pfam" id="PF13700">
    <property type="entry name" value="DUF4158"/>
    <property type="match status" value="1"/>
</dbReference>
<dbReference type="EMBL" id="LJRO01000370">
    <property type="protein sequence ID" value="KPY94765.1"/>
    <property type="molecule type" value="Genomic_DNA"/>
</dbReference>
<dbReference type="AlphaFoldDB" id="A0AA40TTL6"/>
<reference evidence="2 3" key="1">
    <citation type="submission" date="2015-09" db="EMBL/GenBank/DDBJ databases">
        <title>Genome announcement of multiple Pseudomonas syringae strains.</title>
        <authorList>
            <person name="Thakur S."/>
            <person name="Wang P.W."/>
            <person name="Gong Y."/>
            <person name="Weir B.S."/>
            <person name="Guttman D.S."/>
        </authorList>
    </citation>
    <scope>NUCLEOTIDE SEQUENCE [LARGE SCALE GENOMIC DNA]</scope>
    <source>
        <strain evidence="2 3">ICMP9151</strain>
    </source>
</reference>
<evidence type="ECO:0000313" key="3">
    <source>
        <dbReference type="Proteomes" id="UP000050523"/>
    </source>
</evidence>
<proteinExistence type="predicted"/>
<comment type="caution">
    <text evidence="2">The sequence shown here is derived from an EMBL/GenBank/DDBJ whole genome shotgun (WGS) entry which is preliminary data.</text>
</comment>
<gene>
    <name evidence="2" type="ORF">ALO43_200263</name>
</gene>
<name>A0AA40TTL6_9PSED</name>